<evidence type="ECO:0000313" key="3">
    <source>
        <dbReference type="Proteomes" id="UP000515679"/>
    </source>
</evidence>
<keyword evidence="3" id="KW-1185">Reference proteome</keyword>
<protein>
    <submittedName>
        <fullName evidence="2">Uncharacterized protein</fullName>
    </submittedName>
</protein>
<feature type="transmembrane region" description="Helical" evidence="1">
    <location>
        <begin position="63"/>
        <end position="82"/>
    </location>
</feature>
<evidence type="ECO:0000313" key="2">
    <source>
        <dbReference type="EMBL" id="QMV42291.1"/>
    </source>
</evidence>
<organism evidence="2 3">
    <name type="scientific">Cohnella cholangitidis</name>
    <dbReference type="NCBI Taxonomy" id="2598458"/>
    <lineage>
        <taxon>Bacteria</taxon>
        <taxon>Bacillati</taxon>
        <taxon>Bacillota</taxon>
        <taxon>Bacilli</taxon>
        <taxon>Bacillales</taxon>
        <taxon>Paenibacillaceae</taxon>
        <taxon>Cohnella</taxon>
    </lineage>
</organism>
<feature type="transmembrane region" description="Helical" evidence="1">
    <location>
        <begin position="88"/>
        <end position="114"/>
    </location>
</feature>
<keyword evidence="1" id="KW-0812">Transmembrane</keyword>
<reference evidence="2 3" key="1">
    <citation type="submission" date="2019-07" db="EMBL/GenBank/DDBJ databases">
        <authorList>
            <person name="Kim J.K."/>
            <person name="Cheong H.-M."/>
            <person name="Choi Y."/>
            <person name="Hwang K.J."/>
            <person name="Lee S."/>
            <person name="Choi C."/>
        </authorList>
    </citation>
    <scope>NUCLEOTIDE SEQUENCE [LARGE SCALE GENOMIC DNA]</scope>
    <source>
        <strain evidence="2 3">KS 22</strain>
    </source>
</reference>
<keyword evidence="1" id="KW-1133">Transmembrane helix</keyword>
<dbReference type="KEGG" id="cchl:FPL14_14640"/>
<feature type="transmembrane region" description="Helical" evidence="1">
    <location>
        <begin position="30"/>
        <end position="51"/>
    </location>
</feature>
<sequence>MQTIWEYLFPATIMAIFCAVMASNRGKNPLLWFVCGIIGNFIAVIIIGGYAPNETKKRELAEIKLTGTLIAASVCMLVWGSVVGLSSIILLFNSITFTIMSSLVLSSFAIILGINLLRVETWALKWSLGFMVVIFFQTLLQLVVTQSAFLMIFVALTLAGILLLLFNKKMVFASDA</sequence>
<dbReference type="EMBL" id="CP041969">
    <property type="protein sequence ID" value="QMV42291.1"/>
    <property type="molecule type" value="Genomic_DNA"/>
</dbReference>
<evidence type="ECO:0000256" key="1">
    <source>
        <dbReference type="SAM" id="Phobius"/>
    </source>
</evidence>
<dbReference type="Proteomes" id="UP000515679">
    <property type="component" value="Chromosome"/>
</dbReference>
<name>A0A7G5BZA7_9BACL</name>
<keyword evidence="1" id="KW-0472">Membrane</keyword>
<dbReference type="RefSeq" id="WP_182303684.1">
    <property type="nucleotide sequence ID" value="NZ_CP041969.1"/>
</dbReference>
<dbReference type="AlphaFoldDB" id="A0A7G5BZA7"/>
<gene>
    <name evidence="2" type="ORF">FPL14_14640</name>
</gene>
<accession>A0A7G5BZA7</accession>
<feature type="transmembrane region" description="Helical" evidence="1">
    <location>
        <begin position="149"/>
        <end position="166"/>
    </location>
</feature>
<feature type="transmembrane region" description="Helical" evidence="1">
    <location>
        <begin position="126"/>
        <end position="143"/>
    </location>
</feature>
<feature type="transmembrane region" description="Helical" evidence="1">
    <location>
        <begin position="7"/>
        <end position="24"/>
    </location>
</feature>
<proteinExistence type="predicted"/>